<dbReference type="GO" id="GO:0016787">
    <property type="term" value="F:hydrolase activity"/>
    <property type="evidence" value="ECO:0007669"/>
    <property type="project" value="UniProtKB-KW"/>
</dbReference>
<dbReference type="PANTHER" id="PTHR45766">
    <property type="entry name" value="DNA ANNEALING HELICASE AND ENDONUCLEASE ZRANB3 FAMILY MEMBER"/>
    <property type="match status" value="1"/>
</dbReference>
<dbReference type="Gene3D" id="2.30.30.930">
    <property type="match status" value="1"/>
</dbReference>
<dbReference type="InterPro" id="IPR022737">
    <property type="entry name" value="RapA_C"/>
</dbReference>
<dbReference type="PROSITE" id="PS51192">
    <property type="entry name" value="HELICASE_ATP_BIND_1"/>
    <property type="match status" value="1"/>
</dbReference>
<feature type="binding site" evidence="9">
    <location>
        <begin position="176"/>
        <end position="183"/>
    </location>
    <ligand>
        <name>ATP</name>
        <dbReference type="ChEBI" id="CHEBI:30616"/>
    </ligand>
</feature>
<sequence length="947" mass="107142">MMEFVIGQRWISHSEAKLGLGLIKEIENRQLIVSFPAAGEERIYAANSAPLSRICYKINDTICNLDEEQFTVLEVEENRGLISYQAVDDLGEVHTIDELELSCFIAFTSPQQRLFSGQFDRLGAFKLRAETLQHNAKLQQSPVQGLLGSRTNSLPHQLYIASEVASRYAPRVLLADEVGLGKTIEAGMIIHHQLHTGLSSRVLITVPDTLVHQWLVEMLRRFNLRFSIFNGERYNALLEAGEDNPFETEQLILCSLDFLIDNDRAQQHAIDAGWDMLVVDEAHHLHWHDGQAGEDYATVEQLAEVSHGLLLLTATPEQVGIESHFARLRLLDPAKFHDLAEFEQQEAGYLQLNQLVQPLLDQPETIHQAEQQATIADYFGDGELTQLLTSHQALDDKALVDLLIAKLLDRHGTGRVQFRNTRSAIKGFPERQLNSYPLPCPDLYIAEQSQWGESGLYPETQHDADEWIEFDPRVQWLIDFYKQNKQEKVLVICAHAQTALDLEHHLQLRAGIRSAAFFEGLSIIERDRAAAYFAEAESGAQTLVCSEIGSEGRNFQFARHLVLFDLPLNPDLLEQRIGRLDRIGQQHTIQIHTPYLQDSAQEVLFNWYHDGLNLFQQSFSAGFALFEQFETELQAQLNSPCENFSQLLSETRAATEQTKQKLQQGRDRLLEINSCNHQKAAAIIDEIFEFDDSFSLQNYMQDVFDQYGVEYDYHSPEVQVIHAGEHMYTAQFPGLNEDGNTITFDRDVALSREEFDFLTWEHPMVVEVMDMIISSEFGNATIATMSVNGLPPATILLETIFTVNTVAPKSLQLERFLPQTPIRVLVDVSGKELSQVITLDGLNKLCKKIPKTTAHAVIKQVQPSVEGMIKISSQNARAQLPELLSKGKQQLRAQLTSEIDRLVALQQLNSGIRNGEIDFLRHQLDVGCELIDMATIEMQAMRVVINT</sequence>
<dbReference type="InterPro" id="IPR049730">
    <property type="entry name" value="SNF2/RAD54-like_C"/>
</dbReference>
<keyword evidence="7 9" id="KW-0010">Activator</keyword>
<dbReference type="Pfam" id="PF18337">
    <property type="entry name" value="Tudor_RapA"/>
    <property type="match status" value="1"/>
</dbReference>
<keyword evidence="5 9" id="KW-0805">Transcription regulation</keyword>
<dbReference type="Gene3D" id="3.40.50.300">
    <property type="entry name" value="P-loop containing nucleotide triphosphate hydrolases"/>
    <property type="match status" value="1"/>
</dbReference>
<evidence type="ECO:0000256" key="5">
    <source>
        <dbReference type="ARBA" id="ARBA00023015"/>
    </source>
</evidence>
<evidence type="ECO:0000256" key="8">
    <source>
        <dbReference type="ARBA" id="ARBA00023163"/>
    </source>
</evidence>
<evidence type="ECO:0000256" key="6">
    <source>
        <dbReference type="ARBA" id="ARBA00023125"/>
    </source>
</evidence>
<protein>
    <recommendedName>
        <fullName evidence="9">RNA polymerase-associated protein RapA</fullName>
        <ecNumber evidence="9">3.6.4.-</ecNumber>
    </recommendedName>
    <alternativeName>
        <fullName evidence="9">ATP-dependent helicase HepA</fullName>
    </alternativeName>
</protein>
<dbReference type="PANTHER" id="PTHR45766:SF6">
    <property type="entry name" value="SWI_SNF-RELATED MATRIX-ASSOCIATED ACTIN-DEPENDENT REGULATOR OF CHROMATIN SUBFAMILY A-LIKE PROTEIN 1"/>
    <property type="match status" value="1"/>
</dbReference>
<dbReference type="InterPro" id="IPR040766">
    <property type="entry name" value="Tudor_2_RapA"/>
</dbReference>
<reference evidence="12" key="1">
    <citation type="submission" date="2021-12" db="EMBL/GenBank/DDBJ databases">
        <authorList>
            <person name="Rodrigo-Torres L."/>
            <person name="Arahal R. D."/>
            <person name="Lucena T."/>
        </authorList>
    </citation>
    <scope>NUCLEOTIDE SEQUENCE</scope>
    <source>
        <strain evidence="12">CECT 8267</strain>
    </source>
</reference>
<dbReference type="Gene3D" id="2.30.30.140">
    <property type="match status" value="1"/>
</dbReference>
<dbReference type="Pfam" id="PF12137">
    <property type="entry name" value="RapA_C"/>
    <property type="match status" value="1"/>
</dbReference>
<dbReference type="InterPro" id="IPR000330">
    <property type="entry name" value="SNF2_N"/>
</dbReference>
<evidence type="ECO:0000256" key="7">
    <source>
        <dbReference type="ARBA" id="ARBA00023159"/>
    </source>
</evidence>
<evidence type="ECO:0000256" key="1">
    <source>
        <dbReference type="ARBA" id="ARBA00022741"/>
    </source>
</evidence>
<keyword evidence="8 9" id="KW-0804">Transcription</keyword>
<evidence type="ECO:0000313" key="13">
    <source>
        <dbReference type="Proteomes" id="UP000838100"/>
    </source>
</evidence>
<dbReference type="SUPFAM" id="SSF52540">
    <property type="entry name" value="P-loop containing nucleoside triphosphate hydrolases"/>
    <property type="match status" value="2"/>
</dbReference>
<feature type="domain" description="Helicase C-terminal" evidence="11">
    <location>
        <begin position="473"/>
        <end position="620"/>
    </location>
</feature>
<dbReference type="Gene3D" id="6.10.140.2230">
    <property type="match status" value="1"/>
</dbReference>
<comment type="caution">
    <text evidence="12">The sequence shown here is derived from an EMBL/GenBank/DDBJ whole genome shotgun (WGS) entry which is preliminary data.</text>
</comment>
<dbReference type="PROSITE" id="PS51194">
    <property type="entry name" value="HELICASE_CTER"/>
    <property type="match status" value="1"/>
</dbReference>
<dbReference type="InterPro" id="IPR001650">
    <property type="entry name" value="Helicase_C-like"/>
</dbReference>
<dbReference type="CDD" id="cd18011">
    <property type="entry name" value="DEXDc_RapA"/>
    <property type="match status" value="1"/>
</dbReference>
<dbReference type="Gene3D" id="3.40.50.10810">
    <property type="entry name" value="Tandem AAA-ATPase domain"/>
    <property type="match status" value="1"/>
</dbReference>
<comment type="similarity">
    <text evidence="9">Belongs to the SNF2/RAD54 helicase family. RapA subfamily.</text>
</comment>
<dbReference type="Pfam" id="PF00176">
    <property type="entry name" value="SNF2-rel_dom"/>
    <property type="match status" value="1"/>
</dbReference>
<dbReference type="InterPro" id="IPR038718">
    <property type="entry name" value="SNF2-like_sf"/>
</dbReference>
<dbReference type="InterPro" id="IPR057342">
    <property type="entry name" value="DEXDc_RapA"/>
</dbReference>
<evidence type="ECO:0000256" key="3">
    <source>
        <dbReference type="ARBA" id="ARBA00022806"/>
    </source>
</evidence>
<dbReference type="SMART" id="SM00487">
    <property type="entry name" value="DEXDc"/>
    <property type="match status" value="1"/>
</dbReference>
<keyword evidence="4 9" id="KW-0067">ATP-binding</keyword>
<keyword evidence="2 9" id="KW-0378">Hydrolase</keyword>
<dbReference type="InterPro" id="IPR040765">
    <property type="entry name" value="Tudor_1_RapA"/>
</dbReference>
<evidence type="ECO:0000259" key="10">
    <source>
        <dbReference type="PROSITE" id="PS51192"/>
    </source>
</evidence>
<keyword evidence="3 9" id="KW-0347">Helicase</keyword>
<dbReference type="InterPro" id="IPR027417">
    <property type="entry name" value="P-loop_NTPase"/>
</dbReference>
<name>A0ABM9AFJ9_9GAMM</name>
<keyword evidence="13" id="KW-1185">Reference proteome</keyword>
<dbReference type="HAMAP" id="MF_01821">
    <property type="entry name" value="Helicase_RapA"/>
    <property type="match status" value="1"/>
</dbReference>
<comment type="subunit">
    <text evidence="9">Interacts with the RNAP. Has a higher affinity for the core RNAP than for the holoenzyme. Its ATPase activity is stimulated by binding to RNAP.</text>
</comment>
<evidence type="ECO:0000256" key="4">
    <source>
        <dbReference type="ARBA" id="ARBA00022840"/>
    </source>
</evidence>
<dbReference type="Pfam" id="PF18339">
    <property type="entry name" value="Tudor_1_RapA"/>
    <property type="match status" value="1"/>
</dbReference>
<comment type="function">
    <text evidence="9">Transcription regulator that activates transcription by stimulating RNA polymerase (RNAP) recycling in case of stress conditions such as supercoiled DNA or high salt concentrations. Probably acts by releasing the RNAP, when it is trapped or immobilized on tightly supercoiled DNA. Does not activate transcription on linear DNA. Probably not involved in DNA repair.</text>
</comment>
<keyword evidence="1 9" id="KW-0547">Nucleotide-binding</keyword>
<dbReference type="InterPro" id="IPR023949">
    <property type="entry name" value="Helicase_RapA"/>
</dbReference>
<dbReference type="NCBIfam" id="NF003426">
    <property type="entry name" value="PRK04914.1"/>
    <property type="match status" value="1"/>
</dbReference>
<evidence type="ECO:0000313" key="12">
    <source>
        <dbReference type="EMBL" id="CAH0991982.1"/>
    </source>
</evidence>
<dbReference type="EMBL" id="CAKLPX010000002">
    <property type="protein sequence ID" value="CAH0991982.1"/>
    <property type="molecule type" value="Genomic_DNA"/>
</dbReference>
<dbReference type="RefSeq" id="WP_237444681.1">
    <property type="nucleotide sequence ID" value="NZ_CAKLPX010000002.1"/>
</dbReference>
<accession>A0ABM9AFJ9</accession>
<keyword evidence="6 9" id="KW-0238">DNA-binding</keyword>
<dbReference type="EC" id="3.6.4.-" evidence="9"/>
<gene>
    <name evidence="9 12" type="primary">rapA</name>
    <name evidence="12" type="ORF">SIN8267_02097</name>
</gene>
<dbReference type="Gene3D" id="3.30.360.80">
    <property type="match status" value="1"/>
</dbReference>
<evidence type="ECO:0000256" key="2">
    <source>
        <dbReference type="ARBA" id="ARBA00022801"/>
    </source>
</evidence>
<dbReference type="CDD" id="cd18793">
    <property type="entry name" value="SF2_C_SNF"/>
    <property type="match status" value="1"/>
</dbReference>
<evidence type="ECO:0000259" key="11">
    <source>
        <dbReference type="PROSITE" id="PS51194"/>
    </source>
</evidence>
<organism evidence="12 13">
    <name type="scientific">Sinobacterium norvegicum</name>
    <dbReference type="NCBI Taxonomy" id="1641715"/>
    <lineage>
        <taxon>Bacteria</taxon>
        <taxon>Pseudomonadati</taxon>
        <taxon>Pseudomonadota</taxon>
        <taxon>Gammaproteobacteria</taxon>
        <taxon>Cellvibrionales</taxon>
        <taxon>Spongiibacteraceae</taxon>
        <taxon>Sinobacterium</taxon>
    </lineage>
</organism>
<dbReference type="Proteomes" id="UP000838100">
    <property type="component" value="Unassembled WGS sequence"/>
</dbReference>
<dbReference type="Pfam" id="PF00271">
    <property type="entry name" value="Helicase_C"/>
    <property type="match status" value="1"/>
</dbReference>
<dbReference type="Gene3D" id="6.10.140.1500">
    <property type="match status" value="1"/>
</dbReference>
<feature type="domain" description="Helicase ATP-binding" evidence="10">
    <location>
        <begin position="163"/>
        <end position="334"/>
    </location>
</feature>
<dbReference type="InterPro" id="IPR014001">
    <property type="entry name" value="Helicase_ATP-bd"/>
</dbReference>
<dbReference type="SMART" id="SM00490">
    <property type="entry name" value="HELICc"/>
    <property type="match status" value="1"/>
</dbReference>
<evidence type="ECO:0000256" key="9">
    <source>
        <dbReference type="HAMAP-Rule" id="MF_01821"/>
    </source>
</evidence>
<proteinExistence type="inferred from homology"/>
<feature type="short sequence motif" description="DEAH box" evidence="9">
    <location>
        <begin position="280"/>
        <end position="283"/>
    </location>
</feature>